<evidence type="ECO:0000313" key="1">
    <source>
        <dbReference type="EMBL" id="SSC11463.1"/>
    </source>
</evidence>
<gene>
    <name evidence="1" type="ORF">MESINF_0014</name>
</gene>
<dbReference type="AlphaFoldDB" id="A0A7Z7LCD0"/>
<evidence type="ECO:0008006" key="3">
    <source>
        <dbReference type="Google" id="ProtNLM"/>
    </source>
</evidence>
<reference evidence="1 2" key="1">
    <citation type="submission" date="2017-01" db="EMBL/GenBank/DDBJ databases">
        <authorList>
            <person name="Erauso G."/>
        </authorList>
    </citation>
    <scope>NUCLEOTIDE SEQUENCE [LARGE SCALE GENOMIC DNA]</scope>
    <source>
        <strain evidence="1">MESINF1</strain>
    </source>
</reference>
<proteinExistence type="predicted"/>
<protein>
    <recommendedName>
        <fullName evidence="3">Polymerase nucleotidyl transferase domain-containing protein</fullName>
    </recommendedName>
</protein>
<dbReference type="EMBL" id="LS974202">
    <property type="protein sequence ID" value="SSC11463.1"/>
    <property type="molecule type" value="Genomic_DNA"/>
</dbReference>
<keyword evidence="2" id="KW-1185">Reference proteome</keyword>
<evidence type="ECO:0000313" key="2">
    <source>
        <dbReference type="Proteomes" id="UP000250796"/>
    </source>
</evidence>
<organism evidence="1 2">
    <name type="scientific">Mesotoga infera</name>
    <dbReference type="NCBI Taxonomy" id="1236046"/>
    <lineage>
        <taxon>Bacteria</taxon>
        <taxon>Thermotogati</taxon>
        <taxon>Thermotogota</taxon>
        <taxon>Thermotogae</taxon>
        <taxon>Kosmotogales</taxon>
        <taxon>Kosmotogaceae</taxon>
        <taxon>Mesotoga</taxon>
    </lineage>
</organism>
<accession>A0A7Z7LCD0</accession>
<dbReference type="Proteomes" id="UP000250796">
    <property type="component" value="Chromosome MESINF"/>
</dbReference>
<dbReference type="KEGG" id="minf:MESINF_0014"/>
<sequence length="115" mass="13292">MVSYLSLLPMPLSASRPTLSADLVEFRRGGIARVLESVIQVLRKKLSRIERSFFVSKIEIFDSFTKGNRRDDRDLDIRIDRVPGLKFIWISQSALNAFVRRNKGFNLSLMDVLLY</sequence>
<name>A0A7Z7LCD0_9BACT</name>